<dbReference type="AlphaFoldDB" id="A0A231H5R0"/>
<gene>
    <name evidence="2" type="ORF">B7C42_03719</name>
</gene>
<keyword evidence="3" id="KW-1185">Reference proteome</keyword>
<feature type="domain" description="Tachylectin 2" evidence="1">
    <location>
        <begin position="8"/>
        <end position="138"/>
    </location>
</feature>
<dbReference type="RefSeq" id="WP_094026006.1">
    <property type="nucleotide sequence ID" value="NZ_NGAF01000007.1"/>
</dbReference>
<sequence length="267" mass="29131">MTTVVGTAMYGIKPDGDLQWYRHDGVQNGGAYWTAGEGGKKISGGWDVYSTVFSGRDSGVIYAVKPDGDLQWYRHDGWQDGGAYWTAGAGGNRISGGWGSYDTVFSIGRGVIYGIKPNGDLQWYRHDGWEDGTARWTAGAGGNRVSGGWNIYDTVFGSYLGVIYGIKPNGDLHWYRHDGWVDGTARWTAGAGGIKISGGWNIYDTVFAGYDGAIYGIKPNGDLQWYRHAGWRDGTATWEAGEGGKKISGGWDIYRTVFSGDTYLHLV</sequence>
<reference evidence="2 3" key="1">
    <citation type="submission" date="2017-07" db="EMBL/GenBank/DDBJ databases">
        <title>First draft Genome Sequence of Nocardia cerradoensis isolated from human infection.</title>
        <authorList>
            <person name="Carrasco G."/>
        </authorList>
    </citation>
    <scope>NUCLEOTIDE SEQUENCE [LARGE SCALE GENOMIC DNA]</scope>
    <source>
        <strain evidence="2 3">CNM20130759</strain>
    </source>
</reference>
<evidence type="ECO:0000313" key="2">
    <source>
        <dbReference type="EMBL" id="OXR44160.1"/>
    </source>
</evidence>
<dbReference type="Proteomes" id="UP000215506">
    <property type="component" value="Unassembled WGS sequence"/>
</dbReference>
<feature type="domain" description="Tachylectin 2" evidence="1">
    <location>
        <begin position="146"/>
        <end position="262"/>
    </location>
</feature>
<dbReference type="InterPro" id="IPR023294">
    <property type="entry name" value="Tachylectin2"/>
</dbReference>
<comment type="caution">
    <text evidence="2">The sequence shown here is derived from an EMBL/GenBank/DDBJ whole genome shotgun (WGS) entry which is preliminary data.</text>
</comment>
<proteinExistence type="predicted"/>
<organism evidence="2 3">
    <name type="scientific">Nocardia cerradoensis</name>
    <dbReference type="NCBI Taxonomy" id="85688"/>
    <lineage>
        <taxon>Bacteria</taxon>
        <taxon>Bacillati</taxon>
        <taxon>Actinomycetota</taxon>
        <taxon>Actinomycetes</taxon>
        <taxon>Mycobacteriales</taxon>
        <taxon>Nocardiaceae</taxon>
        <taxon>Nocardia</taxon>
    </lineage>
</organism>
<name>A0A231H5R0_9NOCA</name>
<dbReference type="Pfam" id="PF14517">
    <property type="entry name" value="Tachylectin"/>
    <property type="match status" value="2"/>
</dbReference>
<evidence type="ECO:0000313" key="3">
    <source>
        <dbReference type="Proteomes" id="UP000215506"/>
    </source>
</evidence>
<protein>
    <recommendedName>
        <fullName evidence="1">Tachylectin 2 domain-containing protein</fullName>
    </recommendedName>
</protein>
<accession>A0A231H5R0</accession>
<evidence type="ECO:0000259" key="1">
    <source>
        <dbReference type="Pfam" id="PF14517"/>
    </source>
</evidence>
<dbReference type="EMBL" id="NGAF01000007">
    <property type="protein sequence ID" value="OXR44160.1"/>
    <property type="molecule type" value="Genomic_DNA"/>
</dbReference>
<dbReference type="Gene3D" id="2.115.10.10">
    <property type="entry name" value="Tachylectin 2"/>
    <property type="match status" value="2"/>
</dbReference>